<dbReference type="EMBL" id="JX483873">
    <property type="protein sequence ID" value="AGC35564.1"/>
    <property type="molecule type" value="Genomic_DNA"/>
</dbReference>
<keyword evidence="1" id="KW-0812">Transmembrane</keyword>
<sequence>MAASPRVKLIGSQSSGFSKWVLFIIVSAVTVTIIVLSWWKISYERQQRFLSDAHRTEMTAQAVKKCGSDARCVRLELLQKEASADNFVRSLQDETADWTFFLLLLGVVTGGVSILGLIWIRASLLAAREANSINAAAIITSERAWVFSRVETHTQLEEYHGEVMQLDIRVVNKNTGKSAAINVHTNIHSSDGDHIDQVMDLLAKESLQSDSSQNGVLLAPGDEYSRPWMWSSHDRFDIQFDGSVRFIVGCVTYETLFDDQKHQTGFVFCIAAPDRSDGPAILVPWSGSFAT</sequence>
<proteinExistence type="predicted"/>
<accession>L7TMN9</accession>
<reference evidence="2 3" key="1">
    <citation type="journal article" date="2013" name="Appl. Environ. Microbiol.">
        <title>Narrow Host-Range Bacteriophages that Infect Rhizobium etli associate with Distinct Genomic Types.</title>
        <authorList>
            <person name="Santamaria R.I."/>
            <person name="Bustos P."/>
            <person name="Sepulveda-Robles O."/>
            <person name="Lozano L."/>
            <person name="Rodriguez C."/>
            <person name="Fernandez J.L."/>
            <person name="Juarez S."/>
            <person name="Kameyama L."/>
            <person name="Guarneros G."/>
            <person name="Davila G."/>
            <person name="Gonzalez V."/>
        </authorList>
    </citation>
    <scope>NUCLEOTIDE SEQUENCE [LARGE SCALE GENOMIC DNA]</scope>
</reference>
<evidence type="ECO:0000313" key="2">
    <source>
        <dbReference type="EMBL" id="AGC35564.1"/>
    </source>
</evidence>
<keyword evidence="3" id="KW-1185">Reference proteome</keyword>
<gene>
    <name evidence="2" type="ORF">RHEph01_gp054</name>
</gene>
<feature type="transmembrane region" description="Helical" evidence="1">
    <location>
        <begin position="98"/>
        <end position="120"/>
    </location>
</feature>
<dbReference type="Proteomes" id="UP000011149">
    <property type="component" value="Segment"/>
</dbReference>
<evidence type="ECO:0000313" key="3">
    <source>
        <dbReference type="Proteomes" id="UP000011149"/>
    </source>
</evidence>
<feature type="transmembrane region" description="Helical" evidence="1">
    <location>
        <begin position="20"/>
        <end position="39"/>
    </location>
</feature>
<name>L7TMN9_9CAUD</name>
<keyword evidence="1" id="KW-1133">Transmembrane helix</keyword>
<evidence type="ECO:0008006" key="4">
    <source>
        <dbReference type="Google" id="ProtNLM"/>
    </source>
</evidence>
<evidence type="ECO:0000256" key="1">
    <source>
        <dbReference type="SAM" id="Phobius"/>
    </source>
</evidence>
<organism evidence="2 3">
    <name type="scientific">Rhizobium phage RHEph01</name>
    <dbReference type="NCBI Taxonomy" id="1220601"/>
    <lineage>
        <taxon>Viruses</taxon>
        <taxon>Duplodnaviria</taxon>
        <taxon>Heunggongvirae</taxon>
        <taxon>Uroviricota</taxon>
        <taxon>Caudoviricetes</taxon>
        <taxon>Autographivirales</taxon>
        <taxon>Paadamvirus</taxon>
        <taxon>Paadamvirus RHEph01</taxon>
    </lineage>
</organism>
<keyword evidence="1" id="KW-0472">Membrane</keyword>
<protein>
    <recommendedName>
        <fullName evidence="4">Transmembrane protein</fullName>
    </recommendedName>
</protein>